<dbReference type="SUPFAM" id="SSF50370">
    <property type="entry name" value="Ricin B-like lectins"/>
    <property type="match status" value="1"/>
</dbReference>
<evidence type="ECO:0000256" key="1">
    <source>
        <dbReference type="SAM" id="SignalP"/>
    </source>
</evidence>
<dbReference type="RefSeq" id="XP_004962419.1">
    <property type="nucleotide sequence ID" value="XM_004962362.2"/>
</dbReference>
<dbReference type="Gene3D" id="2.80.10.50">
    <property type="match status" value="1"/>
</dbReference>
<accession>K3Z9U5</accession>
<gene>
    <name evidence="3" type="primary">LOC101777973</name>
    <name evidence="2" type="ORF">SETIT_3G282200v2</name>
</gene>
<dbReference type="KEGG" id="sita:101777973"/>
<dbReference type="EnsemblPlants" id="KQL15973">
    <property type="protein sequence ID" value="KQL15973"/>
    <property type="gene ID" value="SETIT_023316mg"/>
</dbReference>
<sequence>MARFAAATVLVCAALLLCVEQSAGSLASADPLSTLFPANSRPPPVMIYCKQNTELNVAVGDDGKVVLAVAKFGEFKQLWWKLPLPALVHGEGHKFWLVNVATEQAIATPTDDNKREVKMAPFNPWDKAQLWVPDTPDADGFYQIKVSADESKALNGLGGSVHKGTVVGIYPGNPVSANTLWNLTSIWPFPFHYFP</sequence>
<dbReference type="InterPro" id="IPR035992">
    <property type="entry name" value="Ricin_B-like_lectins"/>
</dbReference>
<dbReference type="PANTHER" id="PTHR31257:SF17">
    <property type="entry name" value="RICIN B LECTIN DOMAIN-CONTAINING PROTEIN"/>
    <property type="match status" value="1"/>
</dbReference>
<feature type="chain" id="PRO_5010127634" evidence="1">
    <location>
        <begin position="25"/>
        <end position="195"/>
    </location>
</feature>
<dbReference type="InterPro" id="IPR040249">
    <property type="entry name" value="Ricin_B-like_lectin_EULS3-like"/>
</dbReference>
<dbReference type="Proteomes" id="UP000004995">
    <property type="component" value="Unassembled WGS sequence"/>
</dbReference>
<evidence type="ECO:0000313" key="3">
    <source>
        <dbReference type="EnsemblPlants" id="KQL15973"/>
    </source>
</evidence>
<organism evidence="2">
    <name type="scientific">Setaria italica</name>
    <name type="common">Foxtail millet</name>
    <name type="synonym">Panicum italicum</name>
    <dbReference type="NCBI Taxonomy" id="4555"/>
    <lineage>
        <taxon>Eukaryota</taxon>
        <taxon>Viridiplantae</taxon>
        <taxon>Streptophyta</taxon>
        <taxon>Embryophyta</taxon>
        <taxon>Tracheophyta</taxon>
        <taxon>Spermatophyta</taxon>
        <taxon>Magnoliopsida</taxon>
        <taxon>Liliopsida</taxon>
        <taxon>Poales</taxon>
        <taxon>Poaceae</taxon>
        <taxon>PACMAD clade</taxon>
        <taxon>Panicoideae</taxon>
        <taxon>Panicodae</taxon>
        <taxon>Paniceae</taxon>
        <taxon>Cenchrinae</taxon>
        <taxon>Setaria</taxon>
    </lineage>
</organism>
<reference evidence="2 4" key="1">
    <citation type="journal article" date="2012" name="Nat. Biotechnol.">
        <title>Reference genome sequence of the model plant Setaria.</title>
        <authorList>
            <person name="Bennetzen J.L."/>
            <person name="Schmutz J."/>
            <person name="Wang H."/>
            <person name="Percifield R."/>
            <person name="Hawkins J."/>
            <person name="Pontaroli A.C."/>
            <person name="Estep M."/>
            <person name="Feng L."/>
            <person name="Vaughn J.N."/>
            <person name="Grimwood J."/>
            <person name="Jenkins J."/>
            <person name="Barry K."/>
            <person name="Lindquist E."/>
            <person name="Hellsten U."/>
            <person name="Deshpande S."/>
            <person name="Wang X."/>
            <person name="Wu X."/>
            <person name="Mitros T."/>
            <person name="Triplett J."/>
            <person name="Yang X."/>
            <person name="Ye C.Y."/>
            <person name="Mauro-Herrera M."/>
            <person name="Wang L."/>
            <person name="Li P."/>
            <person name="Sharma M."/>
            <person name="Sharma R."/>
            <person name="Ronald P.C."/>
            <person name="Panaud O."/>
            <person name="Kellogg E.A."/>
            <person name="Brutnell T.P."/>
            <person name="Doust A.N."/>
            <person name="Tuskan G.A."/>
            <person name="Rokhsar D."/>
            <person name="Devos K.M."/>
        </authorList>
    </citation>
    <scope>NUCLEOTIDE SEQUENCE [LARGE SCALE GENOMIC DNA]</scope>
    <source>
        <strain evidence="4">cv. Yugu1</strain>
        <strain evidence="2">Yugu1</strain>
    </source>
</reference>
<name>K3Z9U5_SETIT</name>
<dbReference type="EMBL" id="CM003530">
    <property type="protein sequence ID" value="RCV18218.1"/>
    <property type="molecule type" value="Genomic_DNA"/>
</dbReference>
<dbReference type="eggNOG" id="ENOG502R60R">
    <property type="taxonomic scope" value="Eukaryota"/>
</dbReference>
<dbReference type="AlphaFoldDB" id="K3Z9U5"/>
<keyword evidence="1" id="KW-0732">Signal</keyword>
<dbReference type="OMA" id="WATLLMC"/>
<dbReference type="OrthoDB" id="681719at2759"/>
<dbReference type="EMBL" id="AGNK02001810">
    <property type="status" value="NOT_ANNOTATED_CDS"/>
    <property type="molecule type" value="Genomic_DNA"/>
</dbReference>
<proteinExistence type="predicted"/>
<reference evidence="2" key="2">
    <citation type="submission" date="2015-07" db="EMBL/GenBank/DDBJ databases">
        <authorList>
            <person name="Noorani M."/>
        </authorList>
    </citation>
    <scope>NUCLEOTIDE SEQUENCE</scope>
    <source>
        <strain evidence="2">Yugu1</strain>
    </source>
</reference>
<protein>
    <submittedName>
        <fullName evidence="2 3">Uncharacterized protein</fullName>
    </submittedName>
</protein>
<dbReference type="Gramene" id="KQL15973">
    <property type="protein sequence ID" value="KQL15973"/>
    <property type="gene ID" value="SETIT_023316mg"/>
</dbReference>
<dbReference type="GeneID" id="101777973"/>
<reference evidence="3" key="3">
    <citation type="submission" date="2018-08" db="UniProtKB">
        <authorList>
            <consortium name="EnsemblPlants"/>
        </authorList>
    </citation>
    <scope>IDENTIFICATION</scope>
    <source>
        <strain evidence="3">Yugu1</strain>
    </source>
</reference>
<keyword evidence="4" id="KW-1185">Reference proteome</keyword>
<feature type="signal peptide" evidence="1">
    <location>
        <begin position="1"/>
        <end position="24"/>
    </location>
</feature>
<dbReference type="HOGENOM" id="CLU_1398517_0_0_1"/>
<evidence type="ECO:0000313" key="4">
    <source>
        <dbReference type="Proteomes" id="UP000004995"/>
    </source>
</evidence>
<dbReference type="PANTHER" id="PTHR31257">
    <property type="entry name" value="RICIN B-LIKE LECTIN EULS3"/>
    <property type="match status" value="1"/>
</dbReference>
<evidence type="ECO:0000313" key="2">
    <source>
        <dbReference type="EMBL" id="RCV18218.1"/>
    </source>
</evidence>